<dbReference type="SUPFAM" id="SSF56672">
    <property type="entry name" value="DNA/RNA polymerases"/>
    <property type="match status" value="1"/>
</dbReference>
<dbReference type="CDD" id="cd01647">
    <property type="entry name" value="RT_LTR"/>
    <property type="match status" value="1"/>
</dbReference>
<dbReference type="Gene3D" id="3.10.10.10">
    <property type="entry name" value="HIV Type 1 Reverse Transcriptase, subunit A, domain 1"/>
    <property type="match status" value="1"/>
</dbReference>
<name>A0AAW2V3D2_SESRA</name>
<protein>
    <submittedName>
        <fullName evidence="3">Polyprotein P3</fullName>
    </submittedName>
</protein>
<dbReference type="PANTHER" id="PTHR33437:SF2">
    <property type="entry name" value="OS06G0361200 PROTEIN"/>
    <property type="match status" value="1"/>
</dbReference>
<reference evidence="3" key="1">
    <citation type="submission" date="2020-06" db="EMBL/GenBank/DDBJ databases">
        <authorList>
            <person name="Li T."/>
            <person name="Hu X."/>
            <person name="Zhang T."/>
            <person name="Song X."/>
            <person name="Zhang H."/>
            <person name="Dai N."/>
            <person name="Sheng W."/>
            <person name="Hou X."/>
            <person name="Wei L."/>
        </authorList>
    </citation>
    <scope>NUCLEOTIDE SEQUENCE</scope>
    <source>
        <strain evidence="3">G02</strain>
        <tissue evidence="3">Leaf</tissue>
    </source>
</reference>
<evidence type="ECO:0000259" key="2">
    <source>
        <dbReference type="Pfam" id="PF03732"/>
    </source>
</evidence>
<dbReference type="InterPro" id="IPR005162">
    <property type="entry name" value="Retrotrans_gag_dom"/>
</dbReference>
<evidence type="ECO:0000259" key="1">
    <source>
        <dbReference type="Pfam" id="PF00078"/>
    </source>
</evidence>
<dbReference type="PANTHER" id="PTHR33437">
    <property type="entry name" value="OS06G0361200 PROTEIN"/>
    <property type="match status" value="1"/>
</dbReference>
<reference evidence="3" key="2">
    <citation type="journal article" date="2024" name="Plant">
        <title>Genomic evolution and insights into agronomic trait innovations of Sesamum species.</title>
        <authorList>
            <person name="Miao H."/>
            <person name="Wang L."/>
            <person name="Qu L."/>
            <person name="Liu H."/>
            <person name="Sun Y."/>
            <person name="Le M."/>
            <person name="Wang Q."/>
            <person name="Wei S."/>
            <person name="Zheng Y."/>
            <person name="Lin W."/>
            <person name="Duan Y."/>
            <person name="Cao H."/>
            <person name="Xiong S."/>
            <person name="Wang X."/>
            <person name="Wei L."/>
            <person name="Li C."/>
            <person name="Ma Q."/>
            <person name="Ju M."/>
            <person name="Zhao R."/>
            <person name="Li G."/>
            <person name="Mu C."/>
            <person name="Tian Q."/>
            <person name="Mei H."/>
            <person name="Zhang T."/>
            <person name="Gao T."/>
            <person name="Zhang H."/>
        </authorList>
    </citation>
    <scope>NUCLEOTIDE SEQUENCE</scope>
    <source>
        <strain evidence="3">G02</strain>
    </source>
</reference>
<dbReference type="InterPro" id="IPR000477">
    <property type="entry name" value="RT_dom"/>
</dbReference>
<evidence type="ECO:0000313" key="3">
    <source>
        <dbReference type="EMBL" id="KAL0423408.1"/>
    </source>
</evidence>
<dbReference type="AlphaFoldDB" id="A0AAW2V3D2"/>
<gene>
    <name evidence="3" type="ORF">Sradi_0875600</name>
</gene>
<sequence>MGYQPPKFQQFDRKGNLEQHAAHFIEICNNLRTDDDHLVKQFVQSLKGNAFDCHTDLDAGLIDGWEQLEQEFLNRFYSTRRAVSMVELTNSRQWKEEPVVNYINRWRNLRLNCKDRLSETFAIKMCIQSMHWFLPYILQGILPKSFKELAIRAHDIELSITTSGDEGPPIQEPRRTKEIQELKKGGKLFSKVPSKESMAVNIVPFKLKSTTKDSGTPKNNIPYDKPQRKLTLKEMQARQYPFLDSNVSGIFDDLLDANLINLPKMKRPKKSERKDDSKYYKYHRLVEHAIQDCFLFKDKVMNLARLGVIPQANEDTLFKNENSSYADDCISTITFTDEDLLLGSKPYNRPLFIPGYINLKQLLKPPLRGFVPSTQEEEGRHDALAIDEKEFDPKAFKLLINIGYNPKEKLSLGKLPPEVTGKKLHGLNATQIMLKEKGYEIGDSQVGLGFTPKPVLIAIKNLNNACPKDDFPLPIIELMIDATTGHEALSFMDGSSGYNQIHMASVDEELMAFHTPKGIYCYKVMPFGLKNAGATYQRAKQSIFDDMLHKNVECYVDDLVVKSKKREDHLHDLRKIFERLRRYQLKMNPSKFAFGVTSGKFL</sequence>
<dbReference type="Gene3D" id="3.30.70.270">
    <property type="match status" value="1"/>
</dbReference>
<dbReference type="EMBL" id="JACGWJ010000004">
    <property type="protein sequence ID" value="KAL0423408.1"/>
    <property type="molecule type" value="Genomic_DNA"/>
</dbReference>
<dbReference type="Pfam" id="PF00078">
    <property type="entry name" value="RVT_1"/>
    <property type="match status" value="1"/>
</dbReference>
<proteinExistence type="predicted"/>
<organism evidence="3">
    <name type="scientific">Sesamum radiatum</name>
    <name type="common">Black benniseed</name>
    <dbReference type="NCBI Taxonomy" id="300843"/>
    <lineage>
        <taxon>Eukaryota</taxon>
        <taxon>Viridiplantae</taxon>
        <taxon>Streptophyta</taxon>
        <taxon>Embryophyta</taxon>
        <taxon>Tracheophyta</taxon>
        <taxon>Spermatophyta</taxon>
        <taxon>Magnoliopsida</taxon>
        <taxon>eudicotyledons</taxon>
        <taxon>Gunneridae</taxon>
        <taxon>Pentapetalae</taxon>
        <taxon>asterids</taxon>
        <taxon>lamiids</taxon>
        <taxon>Lamiales</taxon>
        <taxon>Pedaliaceae</taxon>
        <taxon>Sesamum</taxon>
    </lineage>
</organism>
<dbReference type="Pfam" id="PF03732">
    <property type="entry name" value="Retrotrans_gag"/>
    <property type="match status" value="1"/>
</dbReference>
<comment type="caution">
    <text evidence="3">The sequence shown here is derived from an EMBL/GenBank/DDBJ whole genome shotgun (WGS) entry which is preliminary data.</text>
</comment>
<accession>A0AAW2V3D2</accession>
<feature type="domain" description="Retrotransposon gag" evidence="2">
    <location>
        <begin position="42"/>
        <end position="129"/>
    </location>
</feature>
<dbReference type="InterPro" id="IPR043502">
    <property type="entry name" value="DNA/RNA_pol_sf"/>
</dbReference>
<dbReference type="InterPro" id="IPR043128">
    <property type="entry name" value="Rev_trsase/Diguanyl_cyclase"/>
</dbReference>
<feature type="domain" description="Reverse transcriptase" evidence="1">
    <location>
        <begin position="459"/>
        <end position="602"/>
    </location>
</feature>